<keyword evidence="7" id="KW-1185">Reference proteome</keyword>
<dbReference type="Proteomes" id="UP000681526">
    <property type="component" value="Unassembled WGS sequence"/>
</dbReference>
<accession>A0ABN7RLT6</accession>
<gene>
    <name evidence="6" type="primary">txxe344</name>
    <name evidence="6" type="ORF">TXXE_04470</name>
</gene>
<dbReference type="InterPro" id="IPR007300">
    <property type="entry name" value="CidB/LrgB"/>
</dbReference>
<comment type="caution">
    <text evidence="6">The sequence shown here is derived from an EMBL/GenBank/DDBJ whole genome shotgun (WGS) entry which is preliminary data.</text>
</comment>
<keyword evidence="3 5" id="KW-1133">Transmembrane helix</keyword>
<protein>
    <submittedName>
        <fullName evidence="6">LrgB family protein</fullName>
    </submittedName>
</protein>
<feature type="transmembrane region" description="Helical" evidence="5">
    <location>
        <begin position="36"/>
        <end position="54"/>
    </location>
</feature>
<keyword evidence="4 5" id="KW-0472">Membrane</keyword>
<sequence>MSEWTSHPLFGVTLTVGAYALSCWVRDRWFRQLHPLLAAATVLIVFLLCAGIPYEDYNAGGSLVSFFLGPATIALGTLIYKHWPLVRRKIAAILSGMTFGTLFGIGITALLLWLLGGSRPVLLSMLPKTVTSPVAVEIVSLIGGVPEMGAVFTVLTGLTGSVLGPALSRLAGIRSDIAVGTAFGTTSHGIGTARLLLESEIQGSISGFAMAASAILTPIIFVPVYWWLL</sequence>
<organism evidence="6 7">
    <name type="scientific">Thermobacillus xylanilyticus</name>
    <dbReference type="NCBI Taxonomy" id="76633"/>
    <lineage>
        <taxon>Bacteria</taxon>
        <taxon>Bacillati</taxon>
        <taxon>Bacillota</taxon>
        <taxon>Bacilli</taxon>
        <taxon>Bacillales</taxon>
        <taxon>Paenibacillaceae</taxon>
        <taxon>Thermobacillus</taxon>
    </lineage>
</organism>
<evidence type="ECO:0000256" key="3">
    <source>
        <dbReference type="ARBA" id="ARBA00022989"/>
    </source>
</evidence>
<proteinExistence type="predicted"/>
<dbReference type="Pfam" id="PF04172">
    <property type="entry name" value="LrgB"/>
    <property type="match status" value="1"/>
</dbReference>
<dbReference type="RefSeq" id="WP_213483651.1">
    <property type="nucleotide sequence ID" value="NZ_CAJRAY010000019.1"/>
</dbReference>
<evidence type="ECO:0000313" key="6">
    <source>
        <dbReference type="EMBL" id="CAG5080733.1"/>
    </source>
</evidence>
<reference evidence="6 7" key="1">
    <citation type="submission" date="2021-04" db="EMBL/GenBank/DDBJ databases">
        <authorList>
            <person name="Rakotoarivonina H."/>
        </authorList>
    </citation>
    <scope>NUCLEOTIDE SEQUENCE [LARGE SCALE GENOMIC DNA]</scope>
    <source>
        <strain evidence="6 7">XE</strain>
    </source>
</reference>
<dbReference type="PANTHER" id="PTHR30249:SF0">
    <property type="entry name" value="PLASTIDAL GLYCOLATE_GLYCERATE TRANSLOCATOR 1, CHLOROPLASTIC"/>
    <property type="match status" value="1"/>
</dbReference>
<feature type="transmembrane region" description="Helical" evidence="5">
    <location>
        <begin position="92"/>
        <end position="115"/>
    </location>
</feature>
<comment type="subcellular location">
    <subcellularLocation>
        <location evidence="1">Membrane</location>
        <topology evidence="1">Multi-pass membrane protein</topology>
    </subcellularLocation>
</comment>
<feature type="transmembrane region" description="Helical" evidence="5">
    <location>
        <begin position="60"/>
        <end position="80"/>
    </location>
</feature>
<feature type="transmembrane region" description="Helical" evidence="5">
    <location>
        <begin position="6"/>
        <end position="24"/>
    </location>
</feature>
<keyword evidence="2 5" id="KW-0812">Transmembrane</keyword>
<evidence type="ECO:0000256" key="4">
    <source>
        <dbReference type="ARBA" id="ARBA00023136"/>
    </source>
</evidence>
<feature type="transmembrane region" description="Helical" evidence="5">
    <location>
        <begin position="205"/>
        <end position="228"/>
    </location>
</feature>
<evidence type="ECO:0000256" key="1">
    <source>
        <dbReference type="ARBA" id="ARBA00004141"/>
    </source>
</evidence>
<evidence type="ECO:0000313" key="7">
    <source>
        <dbReference type="Proteomes" id="UP000681526"/>
    </source>
</evidence>
<dbReference type="PANTHER" id="PTHR30249">
    <property type="entry name" value="PUTATIVE SEROTONIN TRANSPORTER"/>
    <property type="match status" value="1"/>
</dbReference>
<dbReference type="EMBL" id="CAJRAY010000019">
    <property type="protein sequence ID" value="CAG5080733.1"/>
    <property type="molecule type" value="Genomic_DNA"/>
</dbReference>
<evidence type="ECO:0000256" key="5">
    <source>
        <dbReference type="SAM" id="Phobius"/>
    </source>
</evidence>
<evidence type="ECO:0000256" key="2">
    <source>
        <dbReference type="ARBA" id="ARBA00022692"/>
    </source>
</evidence>
<name>A0ABN7RLT6_THEXY</name>